<accession>A0A9W7W411</accession>
<evidence type="ECO:0000259" key="2">
    <source>
        <dbReference type="Pfam" id="PF05022"/>
    </source>
</evidence>
<keyword evidence="4" id="KW-1185">Reference proteome</keyword>
<name>A0A9W7W411_9PEZI</name>
<dbReference type="InterPro" id="IPR039191">
    <property type="entry name" value="Nopp140-like"/>
</dbReference>
<reference evidence="3 4" key="1">
    <citation type="journal article" date="2018" name="IMA Fungus">
        <title>IMA Genome-F 10: Nine draft genome sequences of Claviceps purpurea s.lat., including C. arundinis, C. humidiphila, and C. cf. spartinae, pseudomolecules for the pitch canker pathogen Fusarium circinatum, draft genome of Davidsoniella eucalypti, Grosmannia galeiformis, Quambalaria eucalypti, and Teratosphaeria destructans.</title>
        <authorList>
            <person name="Wingfield B.D."/>
            <person name="Liu M."/>
            <person name="Nguyen H.D."/>
            <person name="Lane F.A."/>
            <person name="Morgan S.W."/>
            <person name="De Vos L."/>
            <person name="Wilken P.M."/>
            <person name="Duong T.A."/>
            <person name="Aylward J."/>
            <person name="Coetzee M.P."/>
            <person name="Dadej K."/>
            <person name="De Beer Z.W."/>
            <person name="Findlay W."/>
            <person name="Havenga M."/>
            <person name="Kolarik M."/>
            <person name="Menzies J.G."/>
            <person name="Naidoo K."/>
            <person name="Pochopski O."/>
            <person name="Shoukouhi P."/>
            <person name="Santana Q.C."/>
            <person name="Seifert K.A."/>
            <person name="Soal N."/>
            <person name="Steenkamp E.T."/>
            <person name="Tatham C.T."/>
            <person name="van der Nest M.A."/>
            <person name="Wingfield M.J."/>
        </authorList>
    </citation>
    <scope>NUCLEOTIDE SEQUENCE [LARGE SCALE GENOMIC DNA]</scope>
    <source>
        <strain evidence="3">CMW44962</strain>
    </source>
</reference>
<feature type="compositionally biased region" description="Acidic residues" evidence="1">
    <location>
        <begin position="153"/>
        <end position="174"/>
    </location>
</feature>
<dbReference type="AlphaFoldDB" id="A0A9W7W411"/>
<dbReference type="InterPro" id="IPR007718">
    <property type="entry name" value="Srp40_C"/>
</dbReference>
<dbReference type="OrthoDB" id="5599646at2759"/>
<dbReference type="Proteomes" id="UP001138500">
    <property type="component" value="Unassembled WGS sequence"/>
</dbReference>
<reference evidence="3 4" key="2">
    <citation type="journal article" date="2021" name="Curr. Genet.">
        <title>Genetic response to nitrogen starvation in the aggressive Eucalyptus foliar pathogen Teratosphaeria destructans.</title>
        <authorList>
            <person name="Havenga M."/>
            <person name="Wingfield B.D."/>
            <person name="Wingfield M.J."/>
            <person name="Dreyer L.L."/>
            <person name="Roets F."/>
            <person name="Aylward J."/>
        </authorList>
    </citation>
    <scope>NUCLEOTIDE SEQUENCE [LARGE SCALE GENOMIC DNA]</scope>
    <source>
        <strain evidence="3">CMW44962</strain>
    </source>
</reference>
<feature type="compositionally biased region" description="Low complexity" evidence="1">
    <location>
        <begin position="255"/>
        <end position="273"/>
    </location>
</feature>
<organism evidence="3 4">
    <name type="scientific">Teratosphaeria destructans</name>
    <dbReference type="NCBI Taxonomy" id="418781"/>
    <lineage>
        <taxon>Eukaryota</taxon>
        <taxon>Fungi</taxon>
        <taxon>Dikarya</taxon>
        <taxon>Ascomycota</taxon>
        <taxon>Pezizomycotina</taxon>
        <taxon>Dothideomycetes</taxon>
        <taxon>Dothideomycetidae</taxon>
        <taxon>Mycosphaerellales</taxon>
        <taxon>Teratosphaeriaceae</taxon>
        <taxon>Teratosphaeria</taxon>
    </lineage>
</organism>
<gene>
    <name evidence="3" type="ORF">Tdes44962_MAKER08787</name>
</gene>
<feature type="domain" description="Srp40 C-terminal" evidence="2">
    <location>
        <begin position="409"/>
        <end position="475"/>
    </location>
</feature>
<evidence type="ECO:0000256" key="1">
    <source>
        <dbReference type="SAM" id="MobiDB-lite"/>
    </source>
</evidence>
<feature type="compositionally biased region" description="Acidic residues" evidence="1">
    <location>
        <begin position="226"/>
        <end position="248"/>
    </location>
</feature>
<evidence type="ECO:0000313" key="4">
    <source>
        <dbReference type="Proteomes" id="UP001138500"/>
    </source>
</evidence>
<dbReference type="PANTHER" id="PTHR23216:SF1">
    <property type="entry name" value="NUCLEOLAR AND COILED-BODY PHOSPHOPROTEIN 1"/>
    <property type="match status" value="1"/>
</dbReference>
<proteinExistence type="predicted"/>
<protein>
    <submittedName>
        <fullName evidence="3">SRP40, C-terminal domain</fullName>
    </submittedName>
</protein>
<dbReference type="PANTHER" id="PTHR23216">
    <property type="entry name" value="NUCLEOLAR AND COILED-BODY PHOSPHOPROTEIN 1"/>
    <property type="match status" value="1"/>
</dbReference>
<comment type="caution">
    <text evidence="3">The sequence shown here is derived from an EMBL/GenBank/DDBJ whole genome shotgun (WGS) entry which is preliminary data.</text>
</comment>
<feature type="compositionally biased region" description="Acidic residues" evidence="1">
    <location>
        <begin position="109"/>
        <end position="145"/>
    </location>
</feature>
<dbReference type="Pfam" id="PF05022">
    <property type="entry name" value="SRP40_C"/>
    <property type="match status" value="1"/>
</dbReference>
<dbReference type="EMBL" id="RIBY02001090">
    <property type="protein sequence ID" value="KAH9833364.1"/>
    <property type="molecule type" value="Genomic_DNA"/>
</dbReference>
<feature type="compositionally biased region" description="Basic and acidic residues" evidence="1">
    <location>
        <begin position="368"/>
        <end position="380"/>
    </location>
</feature>
<evidence type="ECO:0000313" key="3">
    <source>
        <dbReference type="EMBL" id="KAH9833364.1"/>
    </source>
</evidence>
<feature type="compositionally biased region" description="Acidic residues" evidence="1">
    <location>
        <begin position="274"/>
        <end position="291"/>
    </location>
</feature>
<feature type="region of interest" description="Disordered" evidence="1">
    <location>
        <begin position="103"/>
        <end position="386"/>
    </location>
</feature>
<sequence length="477" mass="50735">MAKSKSSKIATIPTSLWTNGDLPAPGLNDVLSQLAHFFEKLGYSSTLAALTAEAKKNGVEIDTAEWERGIGQEHSAPLLELWEQWYQSNDGFPMLPVLSAAQKQIKENEEGDSSSESDSSEGREEDDDESGNSESESESDSEDETEGHKAGAVDDEAESSDDDSSDEESDEGEEEAKPAGSNKRKREDTPESSSASGSEDSSDDDSSSDASDAPQAKRVKTQQVDGSDEESNDSSEASDSDSTSDSDSDSDRDSSSAASGTSESGDDSSSASDSDSEDGADSDSSDSDSDSSESSAPPPPKKKGKKEAPKPERGGSTSSSATLDHEPAPVPASVKAEKKSKKTKPIAAEQPTEDLLVPASAAPEVAPEDPHAGIHPDRLARLPSSNTEKFTRIPATKENVKAMKKENVPFSRIPRDTYVDPKFASNAYVPYDYAQKAHEDLIVTKGKGFTKEKNKKKRGSYRGGAIDLTPKGIKFED</sequence>
<dbReference type="GO" id="GO:0005730">
    <property type="term" value="C:nucleolus"/>
    <property type="evidence" value="ECO:0007669"/>
    <property type="project" value="InterPro"/>
</dbReference>
<dbReference type="GO" id="GO:0005654">
    <property type="term" value="C:nucleoplasm"/>
    <property type="evidence" value="ECO:0007669"/>
    <property type="project" value="TreeGrafter"/>
</dbReference>